<organism evidence="2 3">
    <name type="scientific">candidate division WOR-3 bacterium</name>
    <dbReference type="NCBI Taxonomy" id="2052148"/>
    <lineage>
        <taxon>Bacteria</taxon>
        <taxon>Bacteria division WOR-3</taxon>
    </lineage>
</organism>
<proteinExistence type="predicted"/>
<reference evidence="2 3" key="1">
    <citation type="journal article" date="2018" name="Nat. Biotechnol.">
        <title>A standardized bacterial taxonomy based on genome phylogeny substantially revises the tree of life.</title>
        <authorList>
            <person name="Parks D.H."/>
            <person name="Chuvochina M."/>
            <person name="Waite D.W."/>
            <person name="Rinke C."/>
            <person name="Skarshewski A."/>
            <person name="Chaumeil P.A."/>
            <person name="Hugenholtz P."/>
        </authorList>
    </citation>
    <scope>NUCLEOTIDE SEQUENCE [LARGE SCALE GENOMIC DNA]</scope>
    <source>
        <strain evidence="2">UBA9956</strain>
    </source>
</reference>
<dbReference type="Proteomes" id="UP000264062">
    <property type="component" value="Unassembled WGS sequence"/>
</dbReference>
<protein>
    <recommendedName>
        <fullName evidence="4">DUF5723 domain-containing protein</fullName>
    </recommendedName>
</protein>
<dbReference type="SUPFAM" id="SSF56935">
    <property type="entry name" value="Porins"/>
    <property type="match status" value="1"/>
</dbReference>
<gene>
    <name evidence="2" type="ORF">DCW38_05860</name>
</gene>
<feature type="chain" id="PRO_5017013692" description="DUF5723 domain-containing protein" evidence="1">
    <location>
        <begin position="20"/>
        <end position="389"/>
    </location>
</feature>
<sequence>MKIKNTLFILLAAPLLVGALNFDVMMPDGESSYQTYPFFLNIYNTENVLFSENILQGDNLLSGRCREISGSMYSFMSKRMYYDYVSKTGYSLLEMPGTTSYDISIIRDLLSTRIYASLGKEDSFLKLNSLSGVYIENNSVSQHQTQFYGEYKNILLDVNVLQEKFEALAGYSHKIFKSEIGINNSNQIIEREAVNFHGLFAYTDIRYNYKSKSIDGYLFSKYHINLGRLHIIPQVIYDSILTSRIGALYRILPEVSFYANYTRRADDNIISSGVKYFSTKLNADILPVFYDSGGFGSKASVDLFLKHIKLNANLSYQDSLLFDAFSSLSYPLLKGNFTPSLLIGYDSNKKLDLFINLRIIDVDIILGSRFFMDTKEYLIKGGVTWLFSD</sequence>
<dbReference type="AlphaFoldDB" id="A0A350HAX2"/>
<dbReference type="EMBL" id="DMZY01000173">
    <property type="protein sequence ID" value="HAV92688.1"/>
    <property type="molecule type" value="Genomic_DNA"/>
</dbReference>
<evidence type="ECO:0000313" key="2">
    <source>
        <dbReference type="EMBL" id="HAV92688.1"/>
    </source>
</evidence>
<evidence type="ECO:0008006" key="4">
    <source>
        <dbReference type="Google" id="ProtNLM"/>
    </source>
</evidence>
<evidence type="ECO:0000256" key="1">
    <source>
        <dbReference type="SAM" id="SignalP"/>
    </source>
</evidence>
<keyword evidence="1" id="KW-0732">Signal</keyword>
<accession>A0A350HAX2</accession>
<name>A0A350HAX2_UNCW3</name>
<comment type="caution">
    <text evidence="2">The sequence shown here is derived from an EMBL/GenBank/DDBJ whole genome shotgun (WGS) entry which is preliminary data.</text>
</comment>
<evidence type="ECO:0000313" key="3">
    <source>
        <dbReference type="Proteomes" id="UP000264062"/>
    </source>
</evidence>
<feature type="signal peptide" evidence="1">
    <location>
        <begin position="1"/>
        <end position="19"/>
    </location>
</feature>